<protein>
    <submittedName>
        <fullName evidence="1">Uncharacterized protein</fullName>
    </submittedName>
</protein>
<accession>A0A6J7WU71</accession>
<dbReference type="EMBL" id="LR798293">
    <property type="protein sequence ID" value="CAB5221639.1"/>
    <property type="molecule type" value="Genomic_DNA"/>
</dbReference>
<reference evidence="1" key="1">
    <citation type="submission" date="2020-05" db="EMBL/GenBank/DDBJ databases">
        <authorList>
            <person name="Chiriac C."/>
            <person name="Salcher M."/>
            <person name="Ghai R."/>
            <person name="Kavagutti S V."/>
        </authorList>
    </citation>
    <scope>NUCLEOTIDE SEQUENCE</scope>
</reference>
<gene>
    <name evidence="1" type="ORF">UFOVP240_227</name>
</gene>
<organism evidence="1">
    <name type="scientific">uncultured Caudovirales phage</name>
    <dbReference type="NCBI Taxonomy" id="2100421"/>
    <lineage>
        <taxon>Viruses</taxon>
        <taxon>Duplodnaviria</taxon>
        <taxon>Heunggongvirae</taxon>
        <taxon>Uroviricota</taxon>
        <taxon>Caudoviricetes</taxon>
        <taxon>Peduoviridae</taxon>
        <taxon>Maltschvirus</taxon>
        <taxon>Maltschvirus maltsch</taxon>
    </lineage>
</organism>
<evidence type="ECO:0000313" key="1">
    <source>
        <dbReference type="EMBL" id="CAB5221639.1"/>
    </source>
</evidence>
<proteinExistence type="predicted"/>
<sequence length="149" mass="16954">MTTTSKIAEYQELLGVKMRLDKFFSMFLDQYGDQMDSDNTDTPVWKLYKAKLKEYDTVSRSIKEAEYWMKKAELKQADLDKVAATKAEAEAVTAEKKAKEDAIAAGTFETEPAKTARLAAEEEALKATIEETNEFHEIYNPKPEDKPLD</sequence>
<name>A0A6J7WU71_9CAUD</name>